<sequence>MSKKVVIVGGHGKQYPVTSIIRTEDHIPDITSISPFVTPLILSLEQSPVSAFTEAFSGADTVVFTAGAGGKGGPDRTRTVDYEGALKVYDALEAVPDRKPHLLLVSSIDVRDPDRVPLHYDEADRATSVQVRKVISNYFHWKYQADKNLVLRTAFPWTIIRPTGLTDQPGTGRADIGRTHVTSFITRDDVAQILAELVERPDAAGLAIDITSGDVPIAEGLDKFIKNGETDWLG</sequence>
<dbReference type="PANTHER" id="PTHR15020">
    <property type="entry name" value="FLAVIN REDUCTASE-RELATED"/>
    <property type="match status" value="1"/>
</dbReference>
<evidence type="ECO:0000259" key="1">
    <source>
        <dbReference type="Pfam" id="PF13460"/>
    </source>
</evidence>
<evidence type="ECO:0000313" key="2">
    <source>
        <dbReference type="EMBL" id="KAI0297062.1"/>
    </source>
</evidence>
<dbReference type="Gene3D" id="3.40.50.720">
    <property type="entry name" value="NAD(P)-binding Rossmann-like Domain"/>
    <property type="match status" value="1"/>
</dbReference>
<dbReference type="Proteomes" id="UP001203297">
    <property type="component" value="Unassembled WGS sequence"/>
</dbReference>
<dbReference type="InterPro" id="IPR036291">
    <property type="entry name" value="NAD(P)-bd_dom_sf"/>
</dbReference>
<name>A0AAD4M1N8_9AGAM</name>
<protein>
    <submittedName>
        <fullName evidence="2">NAD(P)-binding protein</fullName>
    </submittedName>
</protein>
<dbReference type="PANTHER" id="PTHR15020:SF50">
    <property type="entry name" value="UPF0659 PROTEIN YMR090W"/>
    <property type="match status" value="1"/>
</dbReference>
<dbReference type="SUPFAM" id="SSF51735">
    <property type="entry name" value="NAD(P)-binding Rossmann-fold domains"/>
    <property type="match status" value="1"/>
</dbReference>
<dbReference type="Pfam" id="PF13460">
    <property type="entry name" value="NAD_binding_10"/>
    <property type="match status" value="1"/>
</dbReference>
<dbReference type="EMBL" id="WTXG01000041">
    <property type="protein sequence ID" value="KAI0297062.1"/>
    <property type="molecule type" value="Genomic_DNA"/>
</dbReference>
<dbReference type="InterPro" id="IPR016040">
    <property type="entry name" value="NAD(P)-bd_dom"/>
</dbReference>
<evidence type="ECO:0000313" key="3">
    <source>
        <dbReference type="Proteomes" id="UP001203297"/>
    </source>
</evidence>
<proteinExistence type="predicted"/>
<reference evidence="2" key="1">
    <citation type="journal article" date="2022" name="New Phytol.">
        <title>Evolutionary transition to the ectomycorrhizal habit in the genomes of a hyperdiverse lineage of mushroom-forming fungi.</title>
        <authorList>
            <person name="Looney B."/>
            <person name="Miyauchi S."/>
            <person name="Morin E."/>
            <person name="Drula E."/>
            <person name="Courty P.E."/>
            <person name="Kohler A."/>
            <person name="Kuo A."/>
            <person name="LaButti K."/>
            <person name="Pangilinan J."/>
            <person name="Lipzen A."/>
            <person name="Riley R."/>
            <person name="Andreopoulos W."/>
            <person name="He G."/>
            <person name="Johnson J."/>
            <person name="Nolan M."/>
            <person name="Tritt A."/>
            <person name="Barry K.W."/>
            <person name="Grigoriev I.V."/>
            <person name="Nagy L.G."/>
            <person name="Hibbett D."/>
            <person name="Henrissat B."/>
            <person name="Matheny P.B."/>
            <person name="Labbe J."/>
            <person name="Martin F.M."/>
        </authorList>
    </citation>
    <scope>NUCLEOTIDE SEQUENCE</scope>
    <source>
        <strain evidence="2">BPL690</strain>
    </source>
</reference>
<feature type="domain" description="NAD(P)-binding" evidence="1">
    <location>
        <begin position="14"/>
        <end position="201"/>
    </location>
</feature>
<keyword evidence="3" id="KW-1185">Reference proteome</keyword>
<comment type="caution">
    <text evidence="2">The sequence shown here is derived from an EMBL/GenBank/DDBJ whole genome shotgun (WGS) entry which is preliminary data.</text>
</comment>
<dbReference type="AlphaFoldDB" id="A0AAD4M1N8"/>
<accession>A0AAD4M1N8</accession>
<gene>
    <name evidence="2" type="ORF">B0F90DRAFT_1811229</name>
</gene>
<organism evidence="2 3">
    <name type="scientific">Multifurca ochricompacta</name>
    <dbReference type="NCBI Taxonomy" id="376703"/>
    <lineage>
        <taxon>Eukaryota</taxon>
        <taxon>Fungi</taxon>
        <taxon>Dikarya</taxon>
        <taxon>Basidiomycota</taxon>
        <taxon>Agaricomycotina</taxon>
        <taxon>Agaricomycetes</taxon>
        <taxon>Russulales</taxon>
        <taxon>Russulaceae</taxon>
        <taxon>Multifurca</taxon>
    </lineage>
</organism>